<dbReference type="InterPro" id="IPR029510">
    <property type="entry name" value="Ald_DH_CS_GLU"/>
</dbReference>
<evidence type="ECO:0000313" key="8">
    <source>
        <dbReference type="EMBL" id="KAE8764246.1"/>
    </source>
</evidence>
<dbReference type="InterPro" id="IPR015590">
    <property type="entry name" value="Aldehyde_DH_dom"/>
</dbReference>
<evidence type="ECO:0000256" key="4">
    <source>
        <dbReference type="ARBA" id="ARBA00037921"/>
    </source>
</evidence>
<dbReference type="PANTHER" id="PTHR43860">
    <property type="entry name" value="BETAINE ALDEHYDE DEHYDROGENASE"/>
    <property type="match status" value="1"/>
</dbReference>
<dbReference type="InterPro" id="IPR016161">
    <property type="entry name" value="Ald_DH/histidinol_DH"/>
</dbReference>
<gene>
    <name evidence="8" type="ORF">GB883_09880</name>
</gene>
<keyword evidence="9" id="KW-1185">Reference proteome</keyword>
<dbReference type="PROSITE" id="PS00070">
    <property type="entry name" value="ALDEHYDE_DEHYDR_CYS"/>
    <property type="match status" value="1"/>
</dbReference>
<evidence type="ECO:0000313" key="9">
    <source>
        <dbReference type="Proteomes" id="UP000451860"/>
    </source>
</evidence>
<protein>
    <submittedName>
        <fullName evidence="8">Aldehyde dehydrogenase family protein</fullName>
    </submittedName>
</protein>
<comment type="similarity">
    <text evidence="1 6">Belongs to the aldehyde dehydrogenase family.</text>
</comment>
<feature type="active site" evidence="5">
    <location>
        <position position="249"/>
    </location>
</feature>
<comment type="pathway">
    <text evidence="4">Amine and polyamine biosynthesis; betaine biosynthesis via choline pathway; betaine from betaine aldehyde: step 1/1.</text>
</comment>
<keyword evidence="2 6" id="KW-0560">Oxidoreductase</keyword>
<sequence length="491" mass="51936">MTNTLFIDGRWVPAASGETREIRNPADGELVGVVAEAGAEDTEAAIAAARAAFDGGAWRAVPAPERGDFLLKVADRLRERKAEFARAESLDTGKRLVESEIDMDDIAACFAYFGKLAGLEAGRLVDAGDADVVSRIVYEPIGVCGLITPWNYPLLQAAWKIAPALAAGNAFVLKPSELTPHTAILMMQVLDELGLPAGVANLVLGAGATAGAPLSSHPDVDMVSFTGGLETGKVIAAAAAGTVKKVALELGGKNPNVIFADADFDAAVDNALNGAFVHSGQVCSAGARIIVQDTIAERFVDELVRRAQGIRLGGPFDEAAETGPLISAAHRDKVTAYVEQAVAEGARVRCGGAWGEGELAKGYYYLPTVLDNVRRGMSAVRDEAFGPVVTVETFSDEDEAVATANDTHYGLAGAVWTQDAGRAQRVAGRLRHGTVWINDFHPYLPQAEWGGFGQSGVGRELGPTGLAEYQEAKHVYHNTRPQVTGWFEDRK</sequence>
<keyword evidence="3" id="KW-0520">NAD</keyword>
<comment type="caution">
    <text evidence="8">The sequence shown here is derived from an EMBL/GenBank/DDBJ whole genome shotgun (WGS) entry which is preliminary data.</text>
</comment>
<evidence type="ECO:0000259" key="7">
    <source>
        <dbReference type="Pfam" id="PF00171"/>
    </source>
</evidence>
<organism evidence="8 9">
    <name type="scientific">Georgenia thermotolerans</name>
    <dbReference type="NCBI Taxonomy" id="527326"/>
    <lineage>
        <taxon>Bacteria</taxon>
        <taxon>Bacillati</taxon>
        <taxon>Actinomycetota</taxon>
        <taxon>Actinomycetes</taxon>
        <taxon>Micrococcales</taxon>
        <taxon>Bogoriellaceae</taxon>
        <taxon>Georgenia</taxon>
    </lineage>
</organism>
<dbReference type="PANTHER" id="PTHR43860:SF2">
    <property type="entry name" value="BETAINE ALDEHYDE DEHYDROGENASE-RELATED"/>
    <property type="match status" value="1"/>
</dbReference>
<feature type="domain" description="Aldehyde dehydrogenase" evidence="7">
    <location>
        <begin position="11"/>
        <end position="475"/>
    </location>
</feature>
<evidence type="ECO:0000256" key="5">
    <source>
        <dbReference type="PROSITE-ProRule" id="PRU10007"/>
    </source>
</evidence>
<dbReference type="PROSITE" id="PS00687">
    <property type="entry name" value="ALDEHYDE_DEHYDR_GLU"/>
    <property type="match status" value="1"/>
</dbReference>
<dbReference type="SUPFAM" id="SSF53720">
    <property type="entry name" value="ALDH-like"/>
    <property type="match status" value="1"/>
</dbReference>
<dbReference type="RefSeq" id="WP_152203726.1">
    <property type="nucleotide sequence ID" value="NZ_VUKF01000033.1"/>
</dbReference>
<evidence type="ECO:0000256" key="1">
    <source>
        <dbReference type="ARBA" id="ARBA00009986"/>
    </source>
</evidence>
<evidence type="ECO:0000256" key="6">
    <source>
        <dbReference type="RuleBase" id="RU003345"/>
    </source>
</evidence>
<dbReference type="FunFam" id="3.40.605.10:FF:000007">
    <property type="entry name" value="NAD/NADP-dependent betaine aldehyde dehydrogenase"/>
    <property type="match status" value="1"/>
</dbReference>
<dbReference type="EMBL" id="WHJE01000038">
    <property type="protein sequence ID" value="KAE8764246.1"/>
    <property type="molecule type" value="Genomic_DNA"/>
</dbReference>
<evidence type="ECO:0000256" key="2">
    <source>
        <dbReference type="ARBA" id="ARBA00023002"/>
    </source>
</evidence>
<dbReference type="FunFam" id="3.40.309.10:FF:000012">
    <property type="entry name" value="Betaine aldehyde dehydrogenase"/>
    <property type="match status" value="1"/>
</dbReference>
<dbReference type="Gene3D" id="3.40.309.10">
    <property type="entry name" value="Aldehyde Dehydrogenase, Chain A, domain 2"/>
    <property type="match status" value="1"/>
</dbReference>
<name>A0A7J5UPB3_9MICO</name>
<accession>A0A7J5UPB3</accession>
<dbReference type="InterPro" id="IPR016163">
    <property type="entry name" value="Ald_DH_C"/>
</dbReference>
<dbReference type="Pfam" id="PF00171">
    <property type="entry name" value="Aldedh"/>
    <property type="match status" value="1"/>
</dbReference>
<reference evidence="8 9" key="1">
    <citation type="submission" date="2019-10" db="EMBL/GenBank/DDBJ databases">
        <title>Georgenia wutianyii sp. nov. and Georgenia yuyongxinii sp. nov. isolated from plateau pika (Ochotona curzoniae) in the Qinghai-Tibet plateau of China.</title>
        <authorList>
            <person name="Tian Z."/>
        </authorList>
    </citation>
    <scope>NUCLEOTIDE SEQUENCE [LARGE SCALE GENOMIC DNA]</scope>
    <source>
        <strain evidence="8 9">DSM 21501</strain>
    </source>
</reference>
<dbReference type="Proteomes" id="UP000451860">
    <property type="component" value="Unassembled WGS sequence"/>
</dbReference>
<proteinExistence type="inferred from homology"/>
<evidence type="ECO:0000256" key="3">
    <source>
        <dbReference type="ARBA" id="ARBA00023027"/>
    </source>
</evidence>
<dbReference type="AlphaFoldDB" id="A0A7J5UPB3"/>
<dbReference type="OrthoDB" id="6882680at2"/>
<dbReference type="InterPro" id="IPR016160">
    <property type="entry name" value="Ald_DH_CS_CYS"/>
</dbReference>
<dbReference type="GO" id="GO:0016620">
    <property type="term" value="F:oxidoreductase activity, acting on the aldehyde or oxo group of donors, NAD or NADP as acceptor"/>
    <property type="evidence" value="ECO:0007669"/>
    <property type="project" value="InterPro"/>
</dbReference>
<dbReference type="Gene3D" id="3.40.605.10">
    <property type="entry name" value="Aldehyde Dehydrogenase, Chain A, domain 1"/>
    <property type="match status" value="1"/>
</dbReference>
<dbReference type="InterPro" id="IPR016162">
    <property type="entry name" value="Ald_DH_N"/>
</dbReference>